<feature type="compositionally biased region" description="Polar residues" evidence="1">
    <location>
        <begin position="24"/>
        <end position="35"/>
    </location>
</feature>
<dbReference type="AlphaFoldDB" id="A0A814LIM1"/>
<feature type="region of interest" description="Disordered" evidence="1">
    <location>
        <begin position="1"/>
        <end position="38"/>
    </location>
</feature>
<organism evidence="3 6">
    <name type="scientific">Didymodactylos carnosus</name>
    <dbReference type="NCBI Taxonomy" id="1234261"/>
    <lineage>
        <taxon>Eukaryota</taxon>
        <taxon>Metazoa</taxon>
        <taxon>Spiralia</taxon>
        <taxon>Gnathifera</taxon>
        <taxon>Rotifera</taxon>
        <taxon>Eurotatoria</taxon>
        <taxon>Bdelloidea</taxon>
        <taxon>Philodinida</taxon>
        <taxon>Philodinidae</taxon>
        <taxon>Didymodactylos</taxon>
    </lineage>
</organism>
<name>A0A814LIM1_9BILA</name>
<keyword evidence="6" id="KW-1185">Reference proteome</keyword>
<dbReference type="EMBL" id="CAJOBC010004573">
    <property type="protein sequence ID" value="CAF3832992.1"/>
    <property type="molecule type" value="Genomic_DNA"/>
</dbReference>
<comment type="caution">
    <text evidence="3">The sequence shown here is derived from an EMBL/GenBank/DDBJ whole genome shotgun (WGS) entry which is preliminary data.</text>
</comment>
<dbReference type="Proteomes" id="UP000677228">
    <property type="component" value="Unassembled WGS sequence"/>
</dbReference>
<dbReference type="EMBL" id="CAJOBA010007946">
    <property type="protein sequence ID" value="CAF3816463.1"/>
    <property type="molecule type" value="Genomic_DNA"/>
</dbReference>
<evidence type="ECO:0000313" key="5">
    <source>
        <dbReference type="EMBL" id="CAF3832992.1"/>
    </source>
</evidence>
<dbReference type="Proteomes" id="UP000681722">
    <property type="component" value="Unassembled WGS sequence"/>
</dbReference>
<dbReference type="Proteomes" id="UP000663829">
    <property type="component" value="Unassembled WGS sequence"/>
</dbReference>
<accession>A0A814LIM1</accession>
<dbReference type="EMBL" id="CAJNOK010007933">
    <property type="protein sequence ID" value="CAF1048952.1"/>
    <property type="molecule type" value="Genomic_DNA"/>
</dbReference>
<dbReference type="Proteomes" id="UP000682733">
    <property type="component" value="Unassembled WGS sequence"/>
</dbReference>
<evidence type="ECO:0000313" key="2">
    <source>
        <dbReference type="EMBL" id="CAF1048952.1"/>
    </source>
</evidence>
<dbReference type="EMBL" id="CAJNOQ010004573">
    <property type="protein sequence ID" value="CAF1065218.1"/>
    <property type="molecule type" value="Genomic_DNA"/>
</dbReference>
<evidence type="ECO:0000313" key="6">
    <source>
        <dbReference type="Proteomes" id="UP000663829"/>
    </source>
</evidence>
<evidence type="ECO:0000256" key="1">
    <source>
        <dbReference type="SAM" id="MobiDB-lite"/>
    </source>
</evidence>
<reference evidence="3" key="1">
    <citation type="submission" date="2021-02" db="EMBL/GenBank/DDBJ databases">
        <authorList>
            <person name="Nowell W R."/>
        </authorList>
    </citation>
    <scope>NUCLEOTIDE SEQUENCE</scope>
</reference>
<evidence type="ECO:0000313" key="3">
    <source>
        <dbReference type="EMBL" id="CAF1065218.1"/>
    </source>
</evidence>
<sequence>MEIDSPVRGGNARKRQQNWERGRQQQNAGRQTRTMTPAFEPKNQYQIAPLILTADEFLNRTQLNKLLVAHLPQVKLSNIQQNKNKTFTLFPLGAAGFNKILNEFPVNQCANPQNVKVFLPKSTEKIQQIDKEAIIKHVDIEIPENEIAAELKHAGLSVISVYRFQNFTKSGPETTIKVTFSDIKDKETFIKVELSPPKLSVQLIRSDQVTASSMIMRESNTVHEEITQLDTSP</sequence>
<evidence type="ECO:0000313" key="4">
    <source>
        <dbReference type="EMBL" id="CAF3816463.1"/>
    </source>
</evidence>
<gene>
    <name evidence="3" type="ORF">GPM918_LOCUS16988</name>
    <name evidence="2" type="ORF">OVA965_LOCUS16866</name>
    <name evidence="5" type="ORF">SRO942_LOCUS16987</name>
    <name evidence="4" type="ORF">TMI583_LOCUS16878</name>
</gene>
<protein>
    <submittedName>
        <fullName evidence="3">Uncharacterized protein</fullName>
    </submittedName>
</protein>
<proteinExistence type="predicted"/>